<feature type="domain" description="DUF559" evidence="1">
    <location>
        <begin position="91"/>
        <end position="149"/>
    </location>
</feature>
<reference evidence="2" key="1">
    <citation type="submission" date="2018-05" db="EMBL/GenBank/DDBJ databases">
        <authorList>
            <person name="Lanie J.A."/>
            <person name="Ng W.-L."/>
            <person name="Kazmierczak K.M."/>
            <person name="Andrzejewski T.M."/>
            <person name="Davidsen T.M."/>
            <person name="Wayne K.J."/>
            <person name="Tettelin H."/>
            <person name="Glass J.I."/>
            <person name="Rusch D."/>
            <person name="Podicherti R."/>
            <person name="Tsui H.-C.T."/>
            <person name="Winkler M.E."/>
        </authorList>
    </citation>
    <scope>NUCLEOTIDE SEQUENCE</scope>
</reference>
<feature type="non-terminal residue" evidence="2">
    <location>
        <position position="300"/>
    </location>
</feature>
<dbReference type="InterPro" id="IPR007569">
    <property type="entry name" value="DUF559"/>
</dbReference>
<feature type="non-terminal residue" evidence="2">
    <location>
        <position position="1"/>
    </location>
</feature>
<accession>A0A382TQL5</accession>
<proteinExistence type="predicted"/>
<sequence>TVEKEIFSSVDQDIADRQDMINALETIISKPSCVTDHQNLDSEEEISFLELAASYIRKLNSSWQILPQMNLSSLNPDSERQAGLRCDFLFYDPLNEEPPFVVEIDGKQHQNHQAADSDREDTLSAVGIKTRRIPAEEIRAATGPQIDSLHEYLSNHPGTHRTDSLLEGPLRKSKYIHQIQLTLLEALRTGYITPDSTSLVGIDIPDLIESKNSIVELAVSAFRELIERIIKLLCQSDVPHLKIEAGLVKPGEEYSVIICTSANRANTSSNFPNTGIFSISDTVFPGEIATPVSPSNVLTI</sequence>
<dbReference type="Pfam" id="PF04480">
    <property type="entry name" value="DUF559"/>
    <property type="match status" value="1"/>
</dbReference>
<dbReference type="EMBL" id="UINC01138077">
    <property type="protein sequence ID" value="SVD23801.1"/>
    <property type="molecule type" value="Genomic_DNA"/>
</dbReference>
<evidence type="ECO:0000259" key="1">
    <source>
        <dbReference type="Pfam" id="PF04480"/>
    </source>
</evidence>
<dbReference type="AlphaFoldDB" id="A0A382TQL5"/>
<protein>
    <recommendedName>
        <fullName evidence="1">DUF559 domain-containing protein</fullName>
    </recommendedName>
</protein>
<name>A0A382TQL5_9ZZZZ</name>
<organism evidence="2">
    <name type="scientific">marine metagenome</name>
    <dbReference type="NCBI Taxonomy" id="408172"/>
    <lineage>
        <taxon>unclassified sequences</taxon>
        <taxon>metagenomes</taxon>
        <taxon>ecological metagenomes</taxon>
    </lineage>
</organism>
<evidence type="ECO:0000313" key="2">
    <source>
        <dbReference type="EMBL" id="SVD23801.1"/>
    </source>
</evidence>
<gene>
    <name evidence="2" type="ORF">METZ01_LOCUS376655</name>
</gene>